<evidence type="ECO:0000313" key="1">
    <source>
        <dbReference type="EMBL" id="CAK9263423.1"/>
    </source>
</evidence>
<sequence>MRGAVRRGNTNGRNFLGRSVLAELLRPSVLAELLRLSVLSETRGATESCWAQRVNTNGRKLLRLSVLAELPRLSVLSERLAATEQKTFFVRAFAQAGVAEATLACICVPRMWAAGCGRFANVRSGRGECG</sequence>
<proteinExistence type="predicted"/>
<dbReference type="Proteomes" id="UP001497444">
    <property type="component" value="Chromosome 15"/>
</dbReference>
<evidence type="ECO:0000313" key="2">
    <source>
        <dbReference type="Proteomes" id="UP001497444"/>
    </source>
</evidence>
<reference evidence="1" key="1">
    <citation type="submission" date="2024-02" db="EMBL/GenBank/DDBJ databases">
        <authorList>
            <consortium name="ELIXIR-Norway"/>
            <consortium name="Elixir Norway"/>
        </authorList>
    </citation>
    <scope>NUCLEOTIDE SEQUENCE</scope>
</reference>
<name>A0ABP0W9D4_9BRYO</name>
<protein>
    <submittedName>
        <fullName evidence="1">Uncharacterized protein</fullName>
    </submittedName>
</protein>
<accession>A0ABP0W9D4</accession>
<gene>
    <name evidence="1" type="ORF">CSSPJE1EN1_LOCUS8901</name>
</gene>
<organism evidence="1 2">
    <name type="scientific">Sphagnum jensenii</name>
    <dbReference type="NCBI Taxonomy" id="128206"/>
    <lineage>
        <taxon>Eukaryota</taxon>
        <taxon>Viridiplantae</taxon>
        <taxon>Streptophyta</taxon>
        <taxon>Embryophyta</taxon>
        <taxon>Bryophyta</taxon>
        <taxon>Sphagnophytina</taxon>
        <taxon>Sphagnopsida</taxon>
        <taxon>Sphagnales</taxon>
        <taxon>Sphagnaceae</taxon>
        <taxon>Sphagnum</taxon>
    </lineage>
</organism>
<dbReference type="EMBL" id="OZ020110">
    <property type="protein sequence ID" value="CAK9263423.1"/>
    <property type="molecule type" value="Genomic_DNA"/>
</dbReference>
<keyword evidence="2" id="KW-1185">Reference proteome</keyword>